<name>A0A4Y3WXN2_9PSEU</name>
<accession>A0A4Y3WXN2</accession>
<dbReference type="Proteomes" id="UP000320338">
    <property type="component" value="Unassembled WGS sequence"/>
</dbReference>
<evidence type="ECO:0000313" key="2">
    <source>
        <dbReference type="Proteomes" id="UP000320338"/>
    </source>
</evidence>
<comment type="caution">
    <text evidence="1">The sequence shown here is derived from an EMBL/GenBank/DDBJ whole genome shotgun (WGS) entry which is preliminary data.</text>
</comment>
<keyword evidence="2" id="KW-1185">Reference proteome</keyword>
<gene>
    <name evidence="1" type="ORF">PHY01_51630</name>
</gene>
<organism evidence="1 2">
    <name type="scientific">Pseudonocardia hydrocarbonoxydans</name>
    <dbReference type="NCBI Taxonomy" id="76726"/>
    <lineage>
        <taxon>Bacteria</taxon>
        <taxon>Bacillati</taxon>
        <taxon>Actinomycetota</taxon>
        <taxon>Actinomycetes</taxon>
        <taxon>Pseudonocardiales</taxon>
        <taxon>Pseudonocardiaceae</taxon>
        <taxon>Pseudonocardia</taxon>
    </lineage>
</organism>
<evidence type="ECO:0000313" key="1">
    <source>
        <dbReference type="EMBL" id="GEC22880.1"/>
    </source>
</evidence>
<dbReference type="RefSeq" id="WP_141282762.1">
    <property type="nucleotide sequence ID" value="NZ_BJNG01000062.1"/>
</dbReference>
<dbReference type="EMBL" id="BJNG01000062">
    <property type="protein sequence ID" value="GEC22880.1"/>
    <property type="molecule type" value="Genomic_DNA"/>
</dbReference>
<protein>
    <submittedName>
        <fullName evidence="1">Uncharacterized protein</fullName>
    </submittedName>
</protein>
<reference evidence="1 2" key="1">
    <citation type="submission" date="2019-06" db="EMBL/GenBank/DDBJ databases">
        <title>Whole genome shotgun sequence of Pseudonocardia hydrocarbonoxydans NBRC 14498.</title>
        <authorList>
            <person name="Hosoyama A."/>
            <person name="Uohara A."/>
            <person name="Ohji S."/>
            <person name="Ichikawa N."/>
        </authorList>
    </citation>
    <scope>NUCLEOTIDE SEQUENCE [LARGE SCALE GENOMIC DNA]</scope>
    <source>
        <strain evidence="1 2">NBRC 14498</strain>
    </source>
</reference>
<proteinExistence type="predicted"/>
<dbReference type="AlphaFoldDB" id="A0A4Y3WXN2"/>
<sequence>MTATIPTRRPDAGTDDLDATAALSTPSVINLALDRVRAEQQRANHVLVGAGKCRRLSALYEHEARLWTLLSRHTAEHVYRRAAVEAQCAARGRAREYAELALTWPTGGAR</sequence>